<reference evidence="2 3" key="1">
    <citation type="journal article" date="2009" name="PLoS Genet.">
        <title>Alliance of proteomics and genomics to unravel the specificities of Sahara bacterium Deinococcus deserti.</title>
        <authorList>
            <person name="de Groot A."/>
            <person name="Dulermo R."/>
            <person name="Ortet P."/>
            <person name="Blanchard L."/>
            <person name="Guerin P."/>
            <person name="Fernandez B."/>
            <person name="Vacherie B."/>
            <person name="Dossat C."/>
            <person name="Jolivet E."/>
            <person name="Siguier P."/>
            <person name="Chandler M."/>
            <person name="Barakat M."/>
            <person name="Dedieu A."/>
            <person name="Barbe V."/>
            <person name="Heulin T."/>
            <person name="Sommer S."/>
            <person name="Achouak W."/>
            <person name="Armengaud J."/>
        </authorList>
    </citation>
    <scope>NUCLEOTIDE SEQUENCE [LARGE SCALE GENOMIC DNA]</scope>
    <source>
        <strain evidence="3">DSM 17065 / CIP 109153 / LMG 22923 / VCD115</strain>
        <plasmid evidence="3">pDeide2</plasmid>
    </source>
</reference>
<dbReference type="RefSeq" id="WP_012695263.1">
    <property type="nucleotide sequence ID" value="NC_012529.1"/>
</dbReference>
<keyword evidence="1" id="KW-0812">Transmembrane</keyword>
<evidence type="ECO:0000313" key="2">
    <source>
        <dbReference type="EMBL" id="ACO47793.1"/>
    </source>
</evidence>
<keyword evidence="1" id="KW-1133">Transmembrane helix</keyword>
<dbReference type="OrthoDB" id="187863at2"/>
<dbReference type="Proteomes" id="UP000002208">
    <property type="component" value="Plasmid 2"/>
</dbReference>
<dbReference type="EMBL" id="CP001116">
    <property type="protein sequence ID" value="ACO47793.1"/>
    <property type="molecule type" value="Genomic_DNA"/>
</dbReference>
<feature type="transmembrane region" description="Helical" evidence="1">
    <location>
        <begin position="12"/>
        <end position="33"/>
    </location>
</feature>
<name>C1D304_DEIDV</name>
<keyword evidence="2" id="KW-0614">Plasmid</keyword>
<evidence type="ECO:0000313" key="3">
    <source>
        <dbReference type="Proteomes" id="UP000002208"/>
    </source>
</evidence>
<sequence length="211" mass="24452">MKKFWSDNALSIVLMIFFFVLWAGQAISGWAVHNQELEELKQRSLSLGEYLLSSHFWSTTTENWESEFLQMAAFVVLTVYLRQRGSAESNPYPEEETKEQREKNRRDSAVRGFWKRNSLTVTLFGLFFISLLLHFVSSMRNFNHERLAQGHDPLPLGEFLKEPTFWFESAQNWQSEFLAVTAIVVLTIFLRQIGSSQSKALDDPNEKTGDS</sequence>
<organism evidence="2 3">
    <name type="scientific">Deinococcus deserti (strain DSM 17065 / CIP 109153 / LMG 22923 / VCD115)</name>
    <dbReference type="NCBI Taxonomy" id="546414"/>
    <lineage>
        <taxon>Bacteria</taxon>
        <taxon>Thermotogati</taxon>
        <taxon>Deinococcota</taxon>
        <taxon>Deinococci</taxon>
        <taxon>Deinococcales</taxon>
        <taxon>Deinococcaceae</taxon>
        <taxon>Deinococcus</taxon>
    </lineage>
</organism>
<dbReference type="HOGENOM" id="CLU_108410_0_0_0"/>
<gene>
    <name evidence="2" type="ordered locus">Deide_2p01251</name>
</gene>
<geneLocation type="plasmid" evidence="3">
    <name>pDeide2</name>
</geneLocation>
<feature type="transmembrane region" description="Helical" evidence="1">
    <location>
        <begin position="173"/>
        <end position="190"/>
    </location>
</feature>
<dbReference type="KEGG" id="ddr:Deide_2p01251"/>
<feature type="transmembrane region" description="Helical" evidence="1">
    <location>
        <begin position="119"/>
        <end position="137"/>
    </location>
</feature>
<protein>
    <recommendedName>
        <fullName evidence="4">Transmembrane protein</fullName>
    </recommendedName>
</protein>
<dbReference type="Pfam" id="PF20554">
    <property type="entry name" value="DUF6766"/>
    <property type="match status" value="1"/>
</dbReference>
<dbReference type="InterPro" id="IPR046657">
    <property type="entry name" value="DUF6766"/>
</dbReference>
<evidence type="ECO:0000256" key="1">
    <source>
        <dbReference type="SAM" id="Phobius"/>
    </source>
</evidence>
<proteinExistence type="predicted"/>
<keyword evidence="1" id="KW-0472">Membrane</keyword>
<accession>C1D304</accession>
<evidence type="ECO:0008006" key="4">
    <source>
        <dbReference type="Google" id="ProtNLM"/>
    </source>
</evidence>
<dbReference type="AlphaFoldDB" id="C1D304"/>
<keyword evidence="3" id="KW-1185">Reference proteome</keyword>